<evidence type="ECO:0000256" key="2">
    <source>
        <dbReference type="ARBA" id="ARBA00023125"/>
    </source>
</evidence>
<dbReference type="SUPFAM" id="SSF46689">
    <property type="entry name" value="Homeodomain-like"/>
    <property type="match status" value="2"/>
</dbReference>
<dbReference type="PANTHER" id="PTHR43280:SF2">
    <property type="entry name" value="HTH-TYPE TRANSCRIPTIONAL REGULATOR EXSA"/>
    <property type="match status" value="1"/>
</dbReference>
<dbReference type="InterPro" id="IPR003313">
    <property type="entry name" value="AraC-bd"/>
</dbReference>
<dbReference type="PANTHER" id="PTHR43280">
    <property type="entry name" value="ARAC-FAMILY TRANSCRIPTIONAL REGULATOR"/>
    <property type="match status" value="1"/>
</dbReference>
<dbReference type="Gene3D" id="1.10.10.60">
    <property type="entry name" value="Homeodomain-like"/>
    <property type="match status" value="1"/>
</dbReference>
<evidence type="ECO:0000256" key="3">
    <source>
        <dbReference type="ARBA" id="ARBA00023163"/>
    </source>
</evidence>
<keyword evidence="1" id="KW-0805">Transcription regulation</keyword>
<dbReference type="SUPFAM" id="SSF51215">
    <property type="entry name" value="Regulatory protein AraC"/>
    <property type="match status" value="1"/>
</dbReference>
<dbReference type="Pfam" id="PF02311">
    <property type="entry name" value="AraC_binding"/>
    <property type="match status" value="1"/>
</dbReference>
<reference evidence="5 6" key="1">
    <citation type="submission" date="2019-10" db="EMBL/GenBank/DDBJ databases">
        <title>Description of Paenibacillus terricola sp. nov.</title>
        <authorList>
            <person name="Carlier A."/>
            <person name="Qi S."/>
        </authorList>
    </citation>
    <scope>NUCLEOTIDE SEQUENCE [LARGE SCALE GENOMIC DNA]</scope>
    <source>
        <strain evidence="5 6">LMG 31459</strain>
    </source>
</reference>
<dbReference type="InterPro" id="IPR020449">
    <property type="entry name" value="Tscrpt_reg_AraC-type_HTH"/>
</dbReference>
<accession>A0ABX1YDN9</accession>
<dbReference type="InterPro" id="IPR018062">
    <property type="entry name" value="HTH_AraC-typ_CS"/>
</dbReference>
<dbReference type="EMBL" id="WHOB01000021">
    <property type="protein sequence ID" value="NOU79095.1"/>
    <property type="molecule type" value="Genomic_DNA"/>
</dbReference>
<comment type="caution">
    <text evidence="5">The sequence shown here is derived from an EMBL/GenBank/DDBJ whole genome shotgun (WGS) entry which is preliminary data.</text>
</comment>
<protein>
    <submittedName>
        <fullName evidence="5">AraC family transcriptional regulator</fullName>
    </submittedName>
</protein>
<dbReference type="PROSITE" id="PS00041">
    <property type="entry name" value="HTH_ARAC_FAMILY_1"/>
    <property type="match status" value="1"/>
</dbReference>
<gene>
    <name evidence="5" type="ORF">GC101_09390</name>
</gene>
<organism evidence="5 6">
    <name type="scientific">Paenibacillus phytohabitans</name>
    <dbReference type="NCBI Taxonomy" id="2654978"/>
    <lineage>
        <taxon>Bacteria</taxon>
        <taxon>Bacillati</taxon>
        <taxon>Bacillota</taxon>
        <taxon>Bacilli</taxon>
        <taxon>Bacillales</taxon>
        <taxon>Paenibacillaceae</taxon>
        <taxon>Paenibacillus</taxon>
    </lineage>
</organism>
<dbReference type="PRINTS" id="PR00032">
    <property type="entry name" value="HTHARAC"/>
</dbReference>
<feature type="domain" description="HTH araC/xylS-type" evidence="4">
    <location>
        <begin position="180"/>
        <end position="278"/>
    </location>
</feature>
<evidence type="ECO:0000256" key="1">
    <source>
        <dbReference type="ARBA" id="ARBA00023015"/>
    </source>
</evidence>
<dbReference type="InterPro" id="IPR037923">
    <property type="entry name" value="HTH-like"/>
</dbReference>
<dbReference type="InterPro" id="IPR018060">
    <property type="entry name" value="HTH_AraC"/>
</dbReference>
<keyword evidence="3" id="KW-0804">Transcription</keyword>
<dbReference type="Pfam" id="PF12833">
    <property type="entry name" value="HTH_18"/>
    <property type="match status" value="1"/>
</dbReference>
<keyword evidence="2" id="KW-0238">DNA-binding</keyword>
<sequence>MFYLIIKIYYLAGMVTIVDVRLHACAYSFHTLPFKTSFTPPPFFLFRLQVVGSCKALVNGRMTRIQPGDLLIYQPGEPYHLVVEEMDGRIESGDYYLLCEGSWIQQWWESRPRLLHQRIHLDAGMLSLWQQLSMEQHRIVQDSPELIRHLLCALCLSLDRLSVEAVSVEDAPKRSNEMVMRMRRYINEYALSPLRVEDVADHAGLSVSRAVHLFKELSGYTIIQYTQEIRLSNALERIRYTDFSLENIANACGFATYSYFHKVFKARYGISPKEIRKRPLENKPEGDYVITSGDLKFTGLSADALRFHYPHGDPPQPGNS</sequence>
<evidence type="ECO:0000313" key="6">
    <source>
        <dbReference type="Proteomes" id="UP000596857"/>
    </source>
</evidence>
<dbReference type="SMART" id="SM00342">
    <property type="entry name" value="HTH_ARAC"/>
    <property type="match status" value="1"/>
</dbReference>
<dbReference type="InterPro" id="IPR009057">
    <property type="entry name" value="Homeodomain-like_sf"/>
</dbReference>
<proteinExistence type="predicted"/>
<evidence type="ECO:0000259" key="4">
    <source>
        <dbReference type="PROSITE" id="PS01124"/>
    </source>
</evidence>
<dbReference type="Proteomes" id="UP000596857">
    <property type="component" value="Unassembled WGS sequence"/>
</dbReference>
<name>A0ABX1YDN9_9BACL</name>
<keyword evidence="6" id="KW-1185">Reference proteome</keyword>
<evidence type="ECO:0000313" key="5">
    <source>
        <dbReference type="EMBL" id="NOU79095.1"/>
    </source>
</evidence>
<dbReference type="PROSITE" id="PS01124">
    <property type="entry name" value="HTH_ARAC_FAMILY_2"/>
    <property type="match status" value="1"/>
</dbReference>